<feature type="domain" description="HAT C-terminal dimerisation" evidence="7">
    <location>
        <begin position="590"/>
        <end position="637"/>
    </location>
</feature>
<dbReference type="InterPro" id="IPR008906">
    <property type="entry name" value="HATC_C_dom"/>
</dbReference>
<evidence type="ECO:0000256" key="2">
    <source>
        <dbReference type="ARBA" id="ARBA00022723"/>
    </source>
</evidence>
<feature type="compositionally biased region" description="Low complexity" evidence="6">
    <location>
        <begin position="243"/>
        <end position="254"/>
    </location>
</feature>
<feature type="compositionally biased region" description="Polar residues" evidence="6">
    <location>
        <begin position="255"/>
        <end position="278"/>
    </location>
</feature>
<proteinExistence type="predicted"/>
<evidence type="ECO:0000313" key="8">
    <source>
        <dbReference type="EMBL" id="KAG8238645.1"/>
    </source>
</evidence>
<dbReference type="SUPFAM" id="SSF53098">
    <property type="entry name" value="Ribonuclease H-like"/>
    <property type="match status" value="1"/>
</dbReference>
<organism evidence="8 9">
    <name type="scientific">Ladona fulva</name>
    <name type="common">Scarce chaser dragonfly</name>
    <name type="synonym">Libellula fulva</name>
    <dbReference type="NCBI Taxonomy" id="123851"/>
    <lineage>
        <taxon>Eukaryota</taxon>
        <taxon>Metazoa</taxon>
        <taxon>Ecdysozoa</taxon>
        <taxon>Arthropoda</taxon>
        <taxon>Hexapoda</taxon>
        <taxon>Insecta</taxon>
        <taxon>Pterygota</taxon>
        <taxon>Palaeoptera</taxon>
        <taxon>Odonata</taxon>
        <taxon>Epiprocta</taxon>
        <taxon>Anisoptera</taxon>
        <taxon>Libelluloidea</taxon>
        <taxon>Libellulidae</taxon>
        <taxon>Ladona</taxon>
    </lineage>
</organism>
<dbReference type="GO" id="GO:0008270">
    <property type="term" value="F:zinc ion binding"/>
    <property type="evidence" value="ECO:0007669"/>
    <property type="project" value="UniProtKB-KW"/>
</dbReference>
<reference evidence="8" key="1">
    <citation type="submission" date="2013-04" db="EMBL/GenBank/DDBJ databases">
        <authorList>
            <person name="Qu J."/>
            <person name="Murali S.C."/>
            <person name="Bandaranaike D."/>
            <person name="Bellair M."/>
            <person name="Blankenburg K."/>
            <person name="Chao H."/>
            <person name="Dinh H."/>
            <person name="Doddapaneni H."/>
            <person name="Downs B."/>
            <person name="Dugan-Rocha S."/>
            <person name="Elkadiri S."/>
            <person name="Gnanaolivu R.D."/>
            <person name="Hernandez B."/>
            <person name="Javaid M."/>
            <person name="Jayaseelan J.C."/>
            <person name="Lee S."/>
            <person name="Li M."/>
            <person name="Ming W."/>
            <person name="Munidasa M."/>
            <person name="Muniz J."/>
            <person name="Nguyen L."/>
            <person name="Ongeri F."/>
            <person name="Osuji N."/>
            <person name="Pu L.-L."/>
            <person name="Puazo M."/>
            <person name="Qu C."/>
            <person name="Quiroz J."/>
            <person name="Raj R."/>
            <person name="Weissenberger G."/>
            <person name="Xin Y."/>
            <person name="Zou X."/>
            <person name="Han Y."/>
            <person name="Richards S."/>
            <person name="Worley K."/>
            <person name="Muzny D."/>
            <person name="Gibbs R."/>
        </authorList>
    </citation>
    <scope>NUCLEOTIDE SEQUENCE</scope>
    <source>
        <strain evidence="8">Sampled in the wild</strain>
    </source>
</reference>
<keyword evidence="9" id="KW-1185">Reference proteome</keyword>
<protein>
    <recommendedName>
        <fullName evidence="7">HAT C-terminal dimerisation domain-containing protein</fullName>
    </recommendedName>
</protein>
<keyword evidence="5" id="KW-0539">Nucleus</keyword>
<dbReference type="AlphaFoldDB" id="A0A8K0KPK1"/>
<comment type="caution">
    <text evidence="8">The sequence shown here is derived from an EMBL/GenBank/DDBJ whole genome shotgun (WGS) entry which is preliminary data.</text>
</comment>
<evidence type="ECO:0000256" key="1">
    <source>
        <dbReference type="ARBA" id="ARBA00004123"/>
    </source>
</evidence>
<dbReference type="OrthoDB" id="1607513at2759"/>
<dbReference type="SUPFAM" id="SSF140996">
    <property type="entry name" value="Hermes dimerisation domain"/>
    <property type="match status" value="1"/>
</dbReference>
<reference evidence="8" key="2">
    <citation type="submission" date="2017-10" db="EMBL/GenBank/DDBJ databases">
        <title>Ladona fulva Genome sequencing and assembly.</title>
        <authorList>
            <person name="Murali S."/>
            <person name="Richards S."/>
            <person name="Bandaranaike D."/>
            <person name="Bellair M."/>
            <person name="Blankenburg K."/>
            <person name="Chao H."/>
            <person name="Dinh H."/>
            <person name="Doddapaneni H."/>
            <person name="Dugan-Rocha S."/>
            <person name="Elkadiri S."/>
            <person name="Gnanaolivu R."/>
            <person name="Hernandez B."/>
            <person name="Skinner E."/>
            <person name="Javaid M."/>
            <person name="Lee S."/>
            <person name="Li M."/>
            <person name="Ming W."/>
            <person name="Munidasa M."/>
            <person name="Muniz J."/>
            <person name="Nguyen L."/>
            <person name="Hughes D."/>
            <person name="Osuji N."/>
            <person name="Pu L.-L."/>
            <person name="Puazo M."/>
            <person name="Qu C."/>
            <person name="Quiroz J."/>
            <person name="Raj R."/>
            <person name="Weissenberger G."/>
            <person name="Xin Y."/>
            <person name="Zou X."/>
            <person name="Han Y."/>
            <person name="Worley K."/>
            <person name="Muzny D."/>
            <person name="Gibbs R."/>
        </authorList>
    </citation>
    <scope>NUCLEOTIDE SEQUENCE</scope>
    <source>
        <strain evidence="8">Sampled in the wild</strain>
    </source>
</reference>
<dbReference type="GO" id="GO:0005634">
    <property type="term" value="C:nucleus"/>
    <property type="evidence" value="ECO:0007669"/>
    <property type="project" value="UniProtKB-SubCell"/>
</dbReference>
<evidence type="ECO:0000256" key="5">
    <source>
        <dbReference type="ARBA" id="ARBA00023242"/>
    </source>
</evidence>
<gene>
    <name evidence="8" type="ORF">J437_LFUL018477</name>
</gene>
<keyword evidence="4" id="KW-0862">Zinc</keyword>
<evidence type="ECO:0000313" key="9">
    <source>
        <dbReference type="Proteomes" id="UP000792457"/>
    </source>
</evidence>
<dbReference type="Pfam" id="PF05699">
    <property type="entry name" value="Dimer_Tnp_hAT"/>
    <property type="match status" value="1"/>
</dbReference>
<dbReference type="GO" id="GO:0046983">
    <property type="term" value="F:protein dimerization activity"/>
    <property type="evidence" value="ECO:0007669"/>
    <property type="project" value="InterPro"/>
</dbReference>
<keyword evidence="2" id="KW-0479">Metal-binding</keyword>
<evidence type="ECO:0000259" key="7">
    <source>
        <dbReference type="Pfam" id="PF05699"/>
    </source>
</evidence>
<feature type="region of interest" description="Disordered" evidence="6">
    <location>
        <begin position="235"/>
        <end position="278"/>
    </location>
</feature>
<dbReference type="InterPro" id="IPR012337">
    <property type="entry name" value="RNaseH-like_sf"/>
</dbReference>
<dbReference type="InterPro" id="IPR052035">
    <property type="entry name" value="ZnF_BED_domain_contain"/>
</dbReference>
<keyword evidence="3" id="KW-0863">Zinc-finger</keyword>
<evidence type="ECO:0000256" key="6">
    <source>
        <dbReference type="SAM" id="MobiDB-lite"/>
    </source>
</evidence>
<dbReference type="EMBL" id="KZ309402">
    <property type="protein sequence ID" value="KAG8238645.1"/>
    <property type="molecule type" value="Genomic_DNA"/>
</dbReference>
<evidence type="ECO:0000256" key="4">
    <source>
        <dbReference type="ARBA" id="ARBA00022833"/>
    </source>
</evidence>
<dbReference type="PANTHER" id="PTHR46481:SF10">
    <property type="entry name" value="ZINC FINGER BED DOMAIN-CONTAINING PROTEIN 39"/>
    <property type="match status" value="1"/>
</dbReference>
<name>A0A8K0KPK1_LADFU</name>
<sequence>MPPGLVCAAKGAAACQHVNTDLQRSHMVVTSLDSKMVQDMLDVLHNLPDNGNDTAQQHLQKLVTGLELSLHMPSQLQHHIHMLVGDSIINEVLYVKWLELVPLMVSRMLQILCNNTLDELPQAVDEIIDDAPWDLHDHTLCSATLQLVVKSRWIPDTVKNNAVTTSAAEELTARHSPLGLHLLLRQSDITTRIFRTKPKTADHHAPSSHPVSWILKEKGVKFGITSAKCHMTKPSASFEGKEASTSTGTTSIASQVMSQSNSTTENFQGTPSESTTQTPLNQFIHHPLGVKTSQHIDETLLKLLISQYLPFSLVEQPVFKTFIRSLNPNYQLPNRKTLENNYLELLYSKTANELREKLKESTAKKEILKIIRKWGLEGKNVAVASDNAANMLSAARNPGWIHIPCFAYTLNLLVQNSLTEIKDLQNRVKSVVEPFKRSSSANQKLKSLQGQTNYPTLKQEMPTRWNSTYIMFQSVIENKEPLLAALALTDSKVNLTLRDFNVMEQLYKLLVPLYAITIEISSEKQVTASKLIPFSQGILKYFELVEMEALYEEVALTLKKFARFSGIEDKALLAEATILDQRFKKVGFKIYPRLFLVMKRRLCVVGSSVPCERVFSKAGTILCERRRSLKPKRLSKLGRHSLMVNVDSQVLCQHSSLCASLLDSYCSTLLLAYLSLVCYATAGCSSTL</sequence>
<comment type="subcellular location">
    <subcellularLocation>
        <location evidence="1">Nucleus</location>
    </subcellularLocation>
</comment>
<accession>A0A8K0KPK1</accession>
<dbReference type="Proteomes" id="UP000792457">
    <property type="component" value="Unassembled WGS sequence"/>
</dbReference>
<evidence type="ECO:0000256" key="3">
    <source>
        <dbReference type="ARBA" id="ARBA00022771"/>
    </source>
</evidence>
<dbReference type="PANTHER" id="PTHR46481">
    <property type="entry name" value="ZINC FINGER BED DOMAIN-CONTAINING PROTEIN 4"/>
    <property type="match status" value="1"/>
</dbReference>